<evidence type="ECO:0000256" key="1">
    <source>
        <dbReference type="ARBA" id="ARBA00012513"/>
    </source>
</evidence>
<dbReference type="InterPro" id="IPR010624">
    <property type="entry name" value="KaiC_dom"/>
</dbReference>
<dbReference type="PANTHER" id="PTHR42926:SF1">
    <property type="entry name" value="CIRCADIAN CLOCK OSCILLATOR PROTEIN KAIC 1"/>
    <property type="match status" value="1"/>
</dbReference>
<evidence type="ECO:0000313" key="15">
    <source>
        <dbReference type="Proteomes" id="UP001228044"/>
    </source>
</evidence>
<keyword evidence="7" id="KW-0378">Hydrolase</keyword>
<dbReference type="Proteomes" id="UP001228044">
    <property type="component" value="Unassembled WGS sequence"/>
</dbReference>
<keyword evidence="4" id="KW-0677">Repeat</keyword>
<dbReference type="InterPro" id="IPR020588">
    <property type="entry name" value="RecA_ATP-bd"/>
</dbReference>
<dbReference type="PROSITE" id="PS51146">
    <property type="entry name" value="KAIC"/>
    <property type="match status" value="2"/>
</dbReference>
<keyword evidence="2" id="KW-0597">Phosphoprotein</keyword>
<feature type="domain" description="KaiC" evidence="13">
    <location>
        <begin position="269"/>
        <end position="502"/>
    </location>
</feature>
<keyword evidence="9" id="KW-0234">DNA repair</keyword>
<evidence type="ECO:0000256" key="9">
    <source>
        <dbReference type="ARBA" id="ARBA00023204"/>
    </source>
</evidence>
<dbReference type="Pfam" id="PF06745">
    <property type="entry name" value="ATPase"/>
    <property type="match status" value="2"/>
</dbReference>
<keyword evidence="15" id="KW-1185">Reference proteome</keyword>
<dbReference type="InterPro" id="IPR051347">
    <property type="entry name" value="Circadian_clock_KaiC-rel"/>
</dbReference>
<dbReference type="InterPro" id="IPR003593">
    <property type="entry name" value="AAA+_ATPase"/>
</dbReference>
<accession>A0ABT8DM44</accession>
<dbReference type="InterPro" id="IPR030665">
    <property type="entry name" value="KaiC"/>
</dbReference>
<evidence type="ECO:0000256" key="7">
    <source>
        <dbReference type="ARBA" id="ARBA00022801"/>
    </source>
</evidence>
<dbReference type="SMART" id="SM00382">
    <property type="entry name" value="AAA"/>
    <property type="match status" value="2"/>
</dbReference>
<dbReference type="CDD" id="cd19488">
    <property type="entry name" value="KaiC-like_N"/>
    <property type="match status" value="1"/>
</dbReference>
<proteinExistence type="predicted"/>
<dbReference type="EC" id="2.7.11.1" evidence="1"/>
<keyword evidence="6" id="KW-0418">Kinase</keyword>
<evidence type="ECO:0000256" key="2">
    <source>
        <dbReference type="ARBA" id="ARBA00022553"/>
    </source>
</evidence>
<dbReference type="PIRSF" id="PIRSF039117">
    <property type="entry name" value="KaiC"/>
    <property type="match status" value="1"/>
</dbReference>
<sequence>MGFAMENIHQTPPPALQPEAPEQAGAEQVLQLGVPGLDDVLGGGLTAERLYLLEGSPGTGKTTIAMQFLFEGRRRGESMLYVTLSETIGELRGVARSHGWDLAGIHVRELLPSAEALEPDENYTIFHPSEVELGETTLKILSEVDQIKPSRVVFDSLSELRLLAGNSLRYRRQILALKQFFAGRQCTVLLLDDMTAMEHDLQVQSIAHAVIRLESLSVDYGTARRRLMVCKYRGRQFRGGFHDYKILRGGLQVFPRLVAAEHPMPASQQRLASGLPALDELLGGGIEEGTSTLLLGAPGTGKSSLAVHFALAAAERGQAAALFIFDESSQTLRSRAAGMGMDLAPQIAAGRITVRQVDPAELSPGEFVDAIRRSVEQDRVKVVVIDSLNGYLNAMPDERFLIAQLHELLTYLGQASVATLLVGAQHGLIGMQMQTPVDASYLADGVVLLRYFEHAGEVRQAISVLKKRGGAHERSIREFSLTAQGVRVGEPLRHFRGILTGVPTPTNGTPPSQS</sequence>
<protein>
    <recommendedName>
        <fullName evidence="1">non-specific serine/threonine protein kinase</fullName>
        <ecNumber evidence="1">2.7.11.1</ecNumber>
    </recommendedName>
</protein>
<dbReference type="PANTHER" id="PTHR42926">
    <property type="match status" value="1"/>
</dbReference>
<keyword evidence="5" id="KW-0227">DNA damage</keyword>
<evidence type="ECO:0000256" key="5">
    <source>
        <dbReference type="ARBA" id="ARBA00022763"/>
    </source>
</evidence>
<comment type="caution">
    <text evidence="14">The sequence shown here is derived from an EMBL/GenBank/DDBJ whole genome shotgun (WGS) entry which is preliminary data.</text>
</comment>
<evidence type="ECO:0000256" key="4">
    <source>
        <dbReference type="ARBA" id="ARBA00022737"/>
    </source>
</evidence>
<comment type="function">
    <text evidence="10">Can catalyze the hydrolysis of ATP in the presence of single-stranded DNA, the ATP-dependent uptake of single-stranded DNA by duplex DNA, and the ATP-dependent hybridization of homologous single-stranded DNAs. It interacts with LexA causing its activation and leading to its autocatalytic cleavage.</text>
</comment>
<keyword evidence="8" id="KW-0238">DNA-binding</keyword>
<evidence type="ECO:0000256" key="3">
    <source>
        <dbReference type="ARBA" id="ARBA00022679"/>
    </source>
</evidence>
<feature type="domain" description="RecA family profile 1" evidence="12">
    <location>
        <begin position="267"/>
        <end position="426"/>
    </location>
</feature>
<evidence type="ECO:0000259" key="13">
    <source>
        <dbReference type="PROSITE" id="PS51146"/>
    </source>
</evidence>
<keyword evidence="3" id="KW-0808">Transferase</keyword>
<gene>
    <name evidence="14" type="ORF">QWJ38_04215</name>
</gene>
<name>A0ABT8DM44_9BURK</name>
<dbReference type="RefSeq" id="WP_290357783.1">
    <property type="nucleotide sequence ID" value="NZ_JAUHHC010000001.1"/>
</dbReference>
<dbReference type="InterPro" id="IPR014774">
    <property type="entry name" value="KaiC-like_dom"/>
</dbReference>
<feature type="domain" description="KaiC" evidence="13">
    <location>
        <begin position="28"/>
        <end position="267"/>
    </location>
</feature>
<feature type="region of interest" description="Disordered" evidence="11">
    <location>
        <begin position="1"/>
        <end position="23"/>
    </location>
</feature>
<evidence type="ECO:0000256" key="8">
    <source>
        <dbReference type="ARBA" id="ARBA00023125"/>
    </source>
</evidence>
<evidence type="ECO:0000256" key="11">
    <source>
        <dbReference type="SAM" id="MobiDB-lite"/>
    </source>
</evidence>
<dbReference type="InterPro" id="IPR027417">
    <property type="entry name" value="P-loop_NTPase"/>
</dbReference>
<dbReference type="PROSITE" id="PS50162">
    <property type="entry name" value="RECA_2"/>
    <property type="match status" value="1"/>
</dbReference>
<evidence type="ECO:0000256" key="10">
    <source>
        <dbReference type="ARBA" id="ARBA00025580"/>
    </source>
</evidence>
<evidence type="ECO:0000259" key="12">
    <source>
        <dbReference type="PROSITE" id="PS50162"/>
    </source>
</evidence>
<dbReference type="EMBL" id="JAUHHC010000001">
    <property type="protein sequence ID" value="MDN3919481.1"/>
    <property type="molecule type" value="Genomic_DNA"/>
</dbReference>
<dbReference type="Gene3D" id="3.40.50.300">
    <property type="entry name" value="P-loop containing nucleotide triphosphate hydrolases"/>
    <property type="match status" value="2"/>
</dbReference>
<organism evidence="14 15">
    <name type="scientific">Roseateles violae</name>
    <dbReference type="NCBI Taxonomy" id="3058042"/>
    <lineage>
        <taxon>Bacteria</taxon>
        <taxon>Pseudomonadati</taxon>
        <taxon>Pseudomonadota</taxon>
        <taxon>Betaproteobacteria</taxon>
        <taxon>Burkholderiales</taxon>
        <taxon>Sphaerotilaceae</taxon>
        <taxon>Roseateles</taxon>
    </lineage>
</organism>
<dbReference type="SUPFAM" id="SSF52540">
    <property type="entry name" value="P-loop containing nucleoside triphosphate hydrolases"/>
    <property type="match status" value="2"/>
</dbReference>
<evidence type="ECO:0000313" key="14">
    <source>
        <dbReference type="EMBL" id="MDN3919481.1"/>
    </source>
</evidence>
<reference evidence="14 15" key="1">
    <citation type="submission" date="2023-06" db="EMBL/GenBank/DDBJ databases">
        <title>Pelomonas sp. PFR6 16S ribosomal RNA gene Genome sequencing and assembly.</title>
        <authorList>
            <person name="Woo H."/>
        </authorList>
    </citation>
    <scope>NUCLEOTIDE SEQUENCE [LARGE SCALE GENOMIC DNA]</scope>
    <source>
        <strain evidence="14 15">PFR6</strain>
    </source>
</reference>
<evidence type="ECO:0000256" key="6">
    <source>
        <dbReference type="ARBA" id="ARBA00022777"/>
    </source>
</evidence>